<sequence>MSHLTIPSCSLLPTRHHLYPHLTPLIGEDLPSLVLYFLFNFSGTPLSTPNSSAHLTTMNFTIFSKLAWTVGEPRRSGGFSKLSTVWTNETESLVSPDDAEDPRRSCLNLDCGLS</sequence>
<gene>
    <name evidence="1" type="ORF">LTRI10_LOCUS42148</name>
</gene>
<name>A0AAV2FUQ4_9ROSI</name>
<dbReference type="EMBL" id="OZ034820">
    <property type="protein sequence ID" value="CAL1402123.1"/>
    <property type="molecule type" value="Genomic_DNA"/>
</dbReference>
<reference evidence="1 2" key="1">
    <citation type="submission" date="2024-04" db="EMBL/GenBank/DDBJ databases">
        <authorList>
            <person name="Fracassetti M."/>
        </authorList>
    </citation>
    <scope>NUCLEOTIDE SEQUENCE [LARGE SCALE GENOMIC DNA]</scope>
</reference>
<organism evidence="1 2">
    <name type="scientific">Linum trigynum</name>
    <dbReference type="NCBI Taxonomy" id="586398"/>
    <lineage>
        <taxon>Eukaryota</taxon>
        <taxon>Viridiplantae</taxon>
        <taxon>Streptophyta</taxon>
        <taxon>Embryophyta</taxon>
        <taxon>Tracheophyta</taxon>
        <taxon>Spermatophyta</taxon>
        <taxon>Magnoliopsida</taxon>
        <taxon>eudicotyledons</taxon>
        <taxon>Gunneridae</taxon>
        <taxon>Pentapetalae</taxon>
        <taxon>rosids</taxon>
        <taxon>fabids</taxon>
        <taxon>Malpighiales</taxon>
        <taxon>Linaceae</taxon>
        <taxon>Linum</taxon>
    </lineage>
</organism>
<dbReference type="AlphaFoldDB" id="A0AAV2FUQ4"/>
<accession>A0AAV2FUQ4</accession>
<evidence type="ECO:0000313" key="2">
    <source>
        <dbReference type="Proteomes" id="UP001497516"/>
    </source>
</evidence>
<dbReference type="Proteomes" id="UP001497516">
    <property type="component" value="Chromosome 7"/>
</dbReference>
<keyword evidence="2" id="KW-1185">Reference proteome</keyword>
<protein>
    <submittedName>
        <fullName evidence="1">Uncharacterized protein</fullName>
    </submittedName>
</protein>
<proteinExistence type="predicted"/>
<evidence type="ECO:0000313" key="1">
    <source>
        <dbReference type="EMBL" id="CAL1402123.1"/>
    </source>
</evidence>